<organism evidence="8 9">
    <name type="scientific">Microbulbifer pacificus</name>
    <dbReference type="NCBI Taxonomy" id="407164"/>
    <lineage>
        <taxon>Bacteria</taxon>
        <taxon>Pseudomonadati</taxon>
        <taxon>Pseudomonadota</taxon>
        <taxon>Gammaproteobacteria</taxon>
        <taxon>Cellvibrionales</taxon>
        <taxon>Microbulbiferaceae</taxon>
        <taxon>Microbulbifer</taxon>
    </lineage>
</organism>
<evidence type="ECO:0000313" key="8">
    <source>
        <dbReference type="EMBL" id="WOX06269.1"/>
    </source>
</evidence>
<keyword evidence="9" id="KW-1185">Reference proteome</keyword>
<comment type="subcellular location">
    <subcellularLocation>
        <location evidence="1">Cell membrane</location>
        <topology evidence="1">Multi-pass membrane protein</topology>
    </subcellularLocation>
</comment>
<dbReference type="Pfam" id="PF03994">
    <property type="entry name" value="DUF350"/>
    <property type="match status" value="1"/>
</dbReference>
<dbReference type="EMBL" id="CP137555">
    <property type="protein sequence ID" value="WOX06269.1"/>
    <property type="molecule type" value="Genomic_DNA"/>
</dbReference>
<dbReference type="InterPro" id="IPR007140">
    <property type="entry name" value="DUF350"/>
</dbReference>
<keyword evidence="3" id="KW-1003">Cell membrane</keyword>
<evidence type="ECO:0000256" key="6">
    <source>
        <dbReference type="ARBA" id="ARBA00023136"/>
    </source>
</evidence>
<evidence type="ECO:0000256" key="7">
    <source>
        <dbReference type="SAM" id="Phobius"/>
    </source>
</evidence>
<feature type="transmembrane region" description="Helical" evidence="7">
    <location>
        <begin position="91"/>
        <end position="112"/>
    </location>
</feature>
<dbReference type="GO" id="GO:0005886">
    <property type="term" value="C:plasma membrane"/>
    <property type="evidence" value="ECO:0007669"/>
    <property type="project" value="UniProtKB-SubCell"/>
</dbReference>
<feature type="transmembrane region" description="Helical" evidence="7">
    <location>
        <begin position="63"/>
        <end position="85"/>
    </location>
</feature>
<keyword evidence="4 7" id="KW-0812">Transmembrane</keyword>
<accession>A0AAU0N1Y7</accession>
<proteinExistence type="inferred from homology"/>
<dbReference type="PANTHER" id="PTHR40043">
    <property type="entry name" value="UPF0719 INNER MEMBRANE PROTEIN YJFL"/>
    <property type="match status" value="1"/>
</dbReference>
<feature type="transmembrane region" description="Helical" evidence="7">
    <location>
        <begin position="124"/>
        <end position="143"/>
    </location>
</feature>
<sequence length="147" mass="15482">MPAYLIKDSVMLATTLSSLNGIPPFLAYFAVAIVLVLIFVRIYTWMTPHAEMALIRANNSAAALAFGGAIIGFALPLSSAITNSLSLLDCAVWGAVALIVQALTFVVLRMVLKQLSERIDNGEMASGIFAATVAIAVGLINAACMSY</sequence>
<dbReference type="PANTHER" id="PTHR40043:SF1">
    <property type="entry name" value="UPF0719 INNER MEMBRANE PROTEIN YJFL"/>
    <property type="match status" value="1"/>
</dbReference>
<dbReference type="AlphaFoldDB" id="A0AAU0N1Y7"/>
<evidence type="ECO:0000256" key="3">
    <source>
        <dbReference type="ARBA" id="ARBA00022475"/>
    </source>
</evidence>
<dbReference type="KEGG" id="mpaf:R5R33_03855"/>
<keyword evidence="6 7" id="KW-0472">Membrane</keyword>
<evidence type="ECO:0000256" key="1">
    <source>
        <dbReference type="ARBA" id="ARBA00004651"/>
    </source>
</evidence>
<comment type="similarity">
    <text evidence="2">Belongs to the UPF0719 family.</text>
</comment>
<evidence type="ECO:0000256" key="5">
    <source>
        <dbReference type="ARBA" id="ARBA00022989"/>
    </source>
</evidence>
<feature type="transmembrane region" description="Helical" evidence="7">
    <location>
        <begin position="25"/>
        <end position="43"/>
    </location>
</feature>
<protein>
    <submittedName>
        <fullName evidence="8">DUF350 domain-containing protein</fullName>
    </submittedName>
</protein>
<dbReference type="RefSeq" id="WP_318954727.1">
    <property type="nucleotide sequence ID" value="NZ_CP137555.1"/>
</dbReference>
<evidence type="ECO:0000256" key="4">
    <source>
        <dbReference type="ARBA" id="ARBA00022692"/>
    </source>
</evidence>
<evidence type="ECO:0000313" key="9">
    <source>
        <dbReference type="Proteomes" id="UP001302477"/>
    </source>
</evidence>
<keyword evidence="5 7" id="KW-1133">Transmembrane helix</keyword>
<reference evidence="8 9" key="1">
    <citation type="submission" date="2023-10" db="EMBL/GenBank/DDBJ databases">
        <title>Description of Microbulbifer bruguierae sp. nov., isolated from the sediments of mangrove plant Bruguiera sexangula and comparative genomic analyses of the genus Microbulbifer.</title>
        <authorList>
            <person name="Long M."/>
        </authorList>
    </citation>
    <scope>NUCLEOTIDE SEQUENCE [LARGE SCALE GENOMIC DNA]</scope>
    <source>
        <strain evidence="8 9">SPO729</strain>
    </source>
</reference>
<name>A0AAU0N1Y7_9GAMM</name>
<evidence type="ECO:0000256" key="2">
    <source>
        <dbReference type="ARBA" id="ARBA00005779"/>
    </source>
</evidence>
<gene>
    <name evidence="8" type="ORF">R5R33_03855</name>
</gene>
<dbReference type="Proteomes" id="UP001302477">
    <property type="component" value="Chromosome"/>
</dbReference>